<gene>
    <name evidence="1" type="ORF">g.3878</name>
</gene>
<proteinExistence type="predicted"/>
<feature type="non-terminal residue" evidence="1">
    <location>
        <position position="116"/>
    </location>
</feature>
<accession>A0A1B6CE72</accession>
<dbReference type="AlphaFoldDB" id="A0A1B6CE72"/>
<protein>
    <submittedName>
        <fullName evidence="1">Uncharacterized protein</fullName>
    </submittedName>
</protein>
<dbReference type="EMBL" id="GEDC01025566">
    <property type="protein sequence ID" value="JAS11732.1"/>
    <property type="molecule type" value="Transcribed_RNA"/>
</dbReference>
<organism evidence="1">
    <name type="scientific">Clastoptera arizonana</name>
    <name type="common">Arizona spittle bug</name>
    <dbReference type="NCBI Taxonomy" id="38151"/>
    <lineage>
        <taxon>Eukaryota</taxon>
        <taxon>Metazoa</taxon>
        <taxon>Ecdysozoa</taxon>
        <taxon>Arthropoda</taxon>
        <taxon>Hexapoda</taxon>
        <taxon>Insecta</taxon>
        <taxon>Pterygota</taxon>
        <taxon>Neoptera</taxon>
        <taxon>Paraneoptera</taxon>
        <taxon>Hemiptera</taxon>
        <taxon>Auchenorrhyncha</taxon>
        <taxon>Cercopoidea</taxon>
        <taxon>Clastopteridae</taxon>
        <taxon>Clastoptera</taxon>
    </lineage>
</organism>
<name>A0A1B6CE72_9HEMI</name>
<evidence type="ECO:0000313" key="1">
    <source>
        <dbReference type="EMBL" id="JAS11732.1"/>
    </source>
</evidence>
<feature type="non-terminal residue" evidence="1">
    <location>
        <position position="1"/>
    </location>
</feature>
<sequence>STMRIDDVGDNSTMVTANSVEVSTLVPDIEVENTIMKTGSGVEATTEYDFDYETGMLTDDPNFTPYFLSECRDQGRFCSTAERCCENLTCSLLAEEKFLGLLRFSLAVCLQNGGTY</sequence>
<reference evidence="1" key="1">
    <citation type="submission" date="2015-12" db="EMBL/GenBank/DDBJ databases">
        <title>De novo transcriptome assembly of four potential Pierce s Disease insect vectors from Arizona vineyards.</title>
        <authorList>
            <person name="Tassone E.E."/>
        </authorList>
    </citation>
    <scope>NUCLEOTIDE SEQUENCE</scope>
</reference>